<keyword evidence="17" id="KW-1185">Reference proteome</keyword>
<evidence type="ECO:0000313" key="16">
    <source>
        <dbReference type="EMBL" id="KAG5680592.1"/>
    </source>
</evidence>
<evidence type="ECO:0000256" key="9">
    <source>
        <dbReference type="ARBA" id="ARBA00039432"/>
    </source>
</evidence>
<keyword evidence="5" id="KW-0645">Protease</keyword>
<dbReference type="InterPro" id="IPR028889">
    <property type="entry name" value="USP"/>
</dbReference>
<dbReference type="SUPFAM" id="SSF54001">
    <property type="entry name" value="Cysteine proteinases"/>
    <property type="match status" value="1"/>
</dbReference>
<evidence type="ECO:0000256" key="14">
    <source>
        <dbReference type="SAM" id="MobiDB-lite"/>
    </source>
</evidence>
<feature type="compositionally biased region" description="Polar residues" evidence="14">
    <location>
        <begin position="557"/>
        <end position="580"/>
    </location>
</feature>
<keyword evidence="8" id="KW-0788">Thiol protease</keyword>
<organism evidence="16 17">
    <name type="scientific">Polypedilum vanderplanki</name>
    <name type="common">Sleeping chironomid midge</name>
    <dbReference type="NCBI Taxonomy" id="319348"/>
    <lineage>
        <taxon>Eukaryota</taxon>
        <taxon>Metazoa</taxon>
        <taxon>Ecdysozoa</taxon>
        <taxon>Arthropoda</taxon>
        <taxon>Hexapoda</taxon>
        <taxon>Insecta</taxon>
        <taxon>Pterygota</taxon>
        <taxon>Neoptera</taxon>
        <taxon>Endopterygota</taxon>
        <taxon>Diptera</taxon>
        <taxon>Nematocera</taxon>
        <taxon>Chironomoidea</taxon>
        <taxon>Chironomidae</taxon>
        <taxon>Chironominae</taxon>
        <taxon>Polypedilum</taxon>
        <taxon>Polypedilum</taxon>
    </lineage>
</organism>
<feature type="compositionally biased region" description="Basic and acidic residues" evidence="14">
    <location>
        <begin position="593"/>
        <end position="611"/>
    </location>
</feature>
<comment type="caution">
    <text evidence="16">The sequence shown here is derived from an EMBL/GenBank/DDBJ whole genome shotgun (WGS) entry which is preliminary data.</text>
</comment>
<protein>
    <recommendedName>
        <fullName evidence="9">Ubiquitin carboxyl-terminal hydrolase 36</fullName>
        <ecNumber evidence="4">3.4.19.12</ecNumber>
    </recommendedName>
    <alternativeName>
        <fullName evidence="12">Deubiquitinating enzyme 36</fullName>
    </alternativeName>
    <alternativeName>
        <fullName evidence="11">Protein scrawny</fullName>
    </alternativeName>
    <alternativeName>
        <fullName evidence="10">Ubiquitin thioesterase 36</fullName>
    </alternativeName>
    <alternativeName>
        <fullName evidence="13">Ubiquitin-specific-processing protease 36</fullName>
    </alternativeName>
</protein>
<evidence type="ECO:0000259" key="15">
    <source>
        <dbReference type="PROSITE" id="PS50235"/>
    </source>
</evidence>
<comment type="subcellular location">
    <subcellularLocation>
        <location evidence="2">Nucleus</location>
        <location evidence="2">Nucleolus</location>
    </subcellularLocation>
</comment>
<evidence type="ECO:0000256" key="13">
    <source>
        <dbReference type="ARBA" id="ARBA00043009"/>
    </source>
</evidence>
<keyword evidence="7" id="KW-0378">Hydrolase</keyword>
<dbReference type="PANTHER" id="PTHR24006:SF758">
    <property type="entry name" value="UBIQUITIN CARBOXYL-TERMINAL HYDROLASE 36"/>
    <property type="match status" value="1"/>
</dbReference>
<feature type="region of interest" description="Disordered" evidence="14">
    <location>
        <begin position="492"/>
        <end position="534"/>
    </location>
</feature>
<feature type="domain" description="USP" evidence="15">
    <location>
        <begin position="155"/>
        <end position="466"/>
    </location>
</feature>
<proteinExistence type="inferred from homology"/>
<accession>A0A9J6CFL0</accession>
<dbReference type="InterPro" id="IPR001394">
    <property type="entry name" value="Peptidase_C19_UCH"/>
</dbReference>
<reference evidence="16" key="1">
    <citation type="submission" date="2021-03" db="EMBL/GenBank/DDBJ databases">
        <title>Chromosome level genome of the anhydrobiotic midge Polypedilum vanderplanki.</title>
        <authorList>
            <person name="Yoshida Y."/>
            <person name="Kikawada T."/>
            <person name="Gusev O."/>
        </authorList>
    </citation>
    <scope>NUCLEOTIDE SEQUENCE</scope>
    <source>
        <strain evidence="16">NIAS01</strain>
        <tissue evidence="16">Whole body or cell culture</tissue>
    </source>
</reference>
<dbReference type="GO" id="GO:0006508">
    <property type="term" value="P:proteolysis"/>
    <property type="evidence" value="ECO:0007669"/>
    <property type="project" value="UniProtKB-KW"/>
</dbReference>
<dbReference type="Proteomes" id="UP001107558">
    <property type="component" value="Chromosome 1"/>
</dbReference>
<dbReference type="GO" id="GO:0005829">
    <property type="term" value="C:cytosol"/>
    <property type="evidence" value="ECO:0007669"/>
    <property type="project" value="TreeGrafter"/>
</dbReference>
<evidence type="ECO:0000256" key="12">
    <source>
        <dbReference type="ARBA" id="ARBA00042420"/>
    </source>
</evidence>
<comment type="similarity">
    <text evidence="3">Belongs to the peptidase C19 family.</text>
</comment>
<dbReference type="EC" id="3.4.19.12" evidence="4"/>
<evidence type="ECO:0000256" key="8">
    <source>
        <dbReference type="ARBA" id="ARBA00022807"/>
    </source>
</evidence>
<evidence type="ECO:0000313" key="17">
    <source>
        <dbReference type="Proteomes" id="UP001107558"/>
    </source>
</evidence>
<evidence type="ECO:0000256" key="2">
    <source>
        <dbReference type="ARBA" id="ARBA00004604"/>
    </source>
</evidence>
<feature type="region of interest" description="Disordered" evidence="14">
    <location>
        <begin position="546"/>
        <end position="643"/>
    </location>
</feature>
<dbReference type="Gene3D" id="3.90.70.10">
    <property type="entry name" value="Cysteine proteinases"/>
    <property type="match status" value="1"/>
</dbReference>
<dbReference type="GO" id="GO:0016579">
    <property type="term" value="P:protein deubiquitination"/>
    <property type="evidence" value="ECO:0007669"/>
    <property type="project" value="InterPro"/>
</dbReference>
<sequence>MPVICDTIPIATKLSENLNLGFKKNEKENYDTHPTPTVKQVLSAKIEYEEVPNNVNATIGALQAKYILLEPNQQPLTLTTTNVHANSKILHNENGNDSSNFCERSVNCVNGSSTSSSSSSSQVTKLPQPKRVLFSKDRIQIGWNNNNGIIKGSGCGLTNIGNTCYLNSALQAFFHVPALAQWLVSDKEHREKSNCKDNAMCIICAMAHTLITTHQKISNNSFVPSYITNRLSQICKHLTLGRQEDAHEFLRYLVEKMEKAYLFRFRSEPWYKDLDQYSKETTPLNQILGGYLRSTVTCLSCNYESVTFQHFQDLALDISRVGTLSEAISGYFSRENLEECGYKCESCKKRVSAAKRFTLERLPVVLCIQLKRFTAMGGKMSKHIQISEKLSLQKYLSKHSDPHQDSSYKFVSMVTHLGGSASGGHYTAVGMSPGGNFYHFDDSRVSPISLEGALRGNAYVLFYELVQDSKKFTNNSQNGHSNIYIENGHNYIKNRNDQSTNGPSSSSSSSLSSISRSNTTNHVKPSEASFSVPSLPKMFIPSNVIKQQQQMKTQQQPNNNIDRSPSPKNGIKSNTWSLNGKISPGIVKLNGSNKRELSESDNESKSLETKKIKSSQLPSVPRLLDDDEDVKSPQKQQLSSFSKVNLITSSKPKSLVPAYETDDDDDDENKKDSQATICHTTSGIFIETDFKENGKFPSKQGSTIVTKASLTTSKSDSHINGKILNNNNAIGITRSDDAVSQLTKLNHSGYGTNNVQSWNNTPTNMNKEVIRDQQEDRKRQYEDEGDIEMDRGKTKKLKYNSGQNLKMKLPNPFNQQQNIINQNGFERHNNDRMTHYND</sequence>
<dbReference type="AlphaFoldDB" id="A0A9J6CFL0"/>
<dbReference type="GO" id="GO:0005730">
    <property type="term" value="C:nucleolus"/>
    <property type="evidence" value="ECO:0007669"/>
    <property type="project" value="UniProtKB-SubCell"/>
</dbReference>
<evidence type="ECO:0000256" key="6">
    <source>
        <dbReference type="ARBA" id="ARBA00022786"/>
    </source>
</evidence>
<feature type="compositionally biased region" description="Low complexity" evidence="14">
    <location>
        <begin position="504"/>
        <end position="517"/>
    </location>
</feature>
<feature type="compositionally biased region" description="Polar residues" evidence="14">
    <location>
        <begin position="518"/>
        <end position="532"/>
    </location>
</feature>
<dbReference type="InterPro" id="IPR038765">
    <property type="entry name" value="Papain-like_cys_pep_sf"/>
</dbReference>
<evidence type="ECO:0000256" key="3">
    <source>
        <dbReference type="ARBA" id="ARBA00009085"/>
    </source>
</evidence>
<keyword evidence="6" id="KW-0833">Ubl conjugation pathway</keyword>
<comment type="catalytic activity">
    <reaction evidence="1">
        <text>Thiol-dependent hydrolysis of ester, thioester, amide, peptide and isopeptide bonds formed by the C-terminal Gly of ubiquitin (a 76-residue protein attached to proteins as an intracellular targeting signal).</text>
        <dbReference type="EC" id="3.4.19.12"/>
    </reaction>
</comment>
<dbReference type="OrthoDB" id="420187at2759"/>
<dbReference type="Pfam" id="PF00443">
    <property type="entry name" value="UCH"/>
    <property type="match status" value="1"/>
</dbReference>
<evidence type="ECO:0000256" key="5">
    <source>
        <dbReference type="ARBA" id="ARBA00022670"/>
    </source>
</evidence>
<dbReference type="GO" id="GO:0042981">
    <property type="term" value="P:regulation of apoptotic process"/>
    <property type="evidence" value="ECO:0007669"/>
    <property type="project" value="TreeGrafter"/>
</dbReference>
<dbReference type="EMBL" id="JADBJN010000001">
    <property type="protein sequence ID" value="KAG5680592.1"/>
    <property type="molecule type" value="Genomic_DNA"/>
</dbReference>
<dbReference type="PROSITE" id="PS00972">
    <property type="entry name" value="USP_1"/>
    <property type="match status" value="1"/>
</dbReference>
<gene>
    <name evidence="16" type="ORF">PVAND_010088</name>
</gene>
<dbReference type="InterPro" id="IPR018200">
    <property type="entry name" value="USP_CS"/>
</dbReference>
<evidence type="ECO:0000256" key="1">
    <source>
        <dbReference type="ARBA" id="ARBA00000707"/>
    </source>
</evidence>
<evidence type="ECO:0000256" key="4">
    <source>
        <dbReference type="ARBA" id="ARBA00012759"/>
    </source>
</evidence>
<name>A0A9J6CFL0_POLVA</name>
<evidence type="ECO:0000256" key="10">
    <source>
        <dbReference type="ARBA" id="ARBA00041300"/>
    </source>
</evidence>
<feature type="compositionally biased region" description="Low complexity" evidence="14">
    <location>
        <begin position="546"/>
        <end position="556"/>
    </location>
</feature>
<dbReference type="PANTHER" id="PTHR24006">
    <property type="entry name" value="UBIQUITIN CARBOXYL-TERMINAL HYDROLASE"/>
    <property type="match status" value="1"/>
</dbReference>
<dbReference type="PROSITE" id="PS50235">
    <property type="entry name" value="USP_3"/>
    <property type="match status" value="1"/>
</dbReference>
<dbReference type="InterPro" id="IPR050164">
    <property type="entry name" value="Peptidase_C19"/>
</dbReference>
<evidence type="ECO:0000256" key="11">
    <source>
        <dbReference type="ARBA" id="ARBA00042154"/>
    </source>
</evidence>
<dbReference type="FunFam" id="3.90.70.10:FF:000119">
    <property type="entry name" value="Ubiquitin specific peptidase 36"/>
    <property type="match status" value="1"/>
</dbReference>
<feature type="compositionally biased region" description="Polar residues" evidence="14">
    <location>
        <begin position="633"/>
        <end position="643"/>
    </location>
</feature>
<dbReference type="GO" id="GO:0004843">
    <property type="term" value="F:cysteine-type deubiquitinase activity"/>
    <property type="evidence" value="ECO:0007669"/>
    <property type="project" value="UniProtKB-EC"/>
</dbReference>
<evidence type="ECO:0000256" key="7">
    <source>
        <dbReference type="ARBA" id="ARBA00022801"/>
    </source>
</evidence>